<dbReference type="PANTHER" id="PTHR10545:SF29">
    <property type="entry name" value="GH14572P-RELATED"/>
    <property type="match status" value="1"/>
</dbReference>
<feature type="domain" description="N-acetyltransferase" evidence="3">
    <location>
        <begin position="8"/>
        <end position="174"/>
    </location>
</feature>
<name>A0A942DY92_9HYPH</name>
<dbReference type="GO" id="GO:0008080">
    <property type="term" value="F:N-acetyltransferase activity"/>
    <property type="evidence" value="ECO:0007669"/>
    <property type="project" value="TreeGrafter"/>
</dbReference>
<evidence type="ECO:0000256" key="1">
    <source>
        <dbReference type="ARBA" id="ARBA00022679"/>
    </source>
</evidence>
<dbReference type="Pfam" id="PF00583">
    <property type="entry name" value="Acetyltransf_1"/>
    <property type="match status" value="1"/>
</dbReference>
<reference evidence="4" key="1">
    <citation type="submission" date="2021-04" db="EMBL/GenBank/DDBJ databases">
        <title>Pseudaminobacter soli sp. nov., isolated from paddy soil contaminated by heavy metals.</title>
        <authorList>
            <person name="Zhang K."/>
        </authorList>
    </citation>
    <scope>NUCLEOTIDE SEQUENCE</scope>
    <source>
        <strain evidence="4">19-2017</strain>
    </source>
</reference>
<evidence type="ECO:0000256" key="2">
    <source>
        <dbReference type="ARBA" id="ARBA00023315"/>
    </source>
</evidence>
<keyword evidence="2" id="KW-0012">Acyltransferase</keyword>
<evidence type="ECO:0000259" key="3">
    <source>
        <dbReference type="PROSITE" id="PS51186"/>
    </source>
</evidence>
<sequence>MTRPAPTITLRPAEPADAPQLHASLLGIARAVDGVAKLKSSAEDLVRWGFGPERRFEAVIAEVDGTFAGMCIFFPSFSTWLGRPGVYVQDLYVDDRFRILGVGRKLLRRVAAMTRDRGGCYLRLSVDTENRAAQEFYQRLDVAWSDSEQIHAAYGEAFLNLAAADSTPVVETRG</sequence>
<keyword evidence="1" id="KW-0808">Transferase</keyword>
<accession>A0A942DY92</accession>
<evidence type="ECO:0000313" key="4">
    <source>
        <dbReference type="EMBL" id="MBS3650144.1"/>
    </source>
</evidence>
<dbReference type="InterPro" id="IPR051016">
    <property type="entry name" value="Diverse_Substrate_AcTransf"/>
</dbReference>
<keyword evidence="5" id="KW-1185">Reference proteome</keyword>
<protein>
    <submittedName>
        <fullName evidence="4">GNAT family N-acetyltransferase</fullName>
    </submittedName>
</protein>
<dbReference type="Proteomes" id="UP000680348">
    <property type="component" value="Unassembled WGS sequence"/>
</dbReference>
<gene>
    <name evidence="4" type="ORF">KEU06_16140</name>
</gene>
<dbReference type="Gene3D" id="3.40.630.30">
    <property type="match status" value="1"/>
</dbReference>
<dbReference type="SUPFAM" id="SSF55729">
    <property type="entry name" value="Acyl-CoA N-acyltransferases (Nat)"/>
    <property type="match status" value="1"/>
</dbReference>
<dbReference type="PANTHER" id="PTHR10545">
    <property type="entry name" value="DIAMINE N-ACETYLTRANSFERASE"/>
    <property type="match status" value="1"/>
</dbReference>
<dbReference type="CDD" id="cd04301">
    <property type="entry name" value="NAT_SF"/>
    <property type="match status" value="1"/>
</dbReference>
<dbReference type="PROSITE" id="PS51186">
    <property type="entry name" value="GNAT"/>
    <property type="match status" value="1"/>
</dbReference>
<dbReference type="RefSeq" id="WP_188255696.1">
    <property type="nucleotide sequence ID" value="NZ_JABVCF010000008.1"/>
</dbReference>
<evidence type="ECO:0000313" key="5">
    <source>
        <dbReference type="Proteomes" id="UP000680348"/>
    </source>
</evidence>
<comment type="caution">
    <text evidence="4">The sequence shown here is derived from an EMBL/GenBank/DDBJ whole genome shotgun (WGS) entry which is preliminary data.</text>
</comment>
<organism evidence="4 5">
    <name type="scientific">Pseudaminobacter soli</name>
    <name type="common">ex Zhang et al. 2022</name>
    <dbReference type="NCBI Taxonomy" id="2831468"/>
    <lineage>
        <taxon>Bacteria</taxon>
        <taxon>Pseudomonadati</taxon>
        <taxon>Pseudomonadota</taxon>
        <taxon>Alphaproteobacteria</taxon>
        <taxon>Hyphomicrobiales</taxon>
        <taxon>Phyllobacteriaceae</taxon>
        <taxon>Pseudaminobacter</taxon>
    </lineage>
</organism>
<proteinExistence type="predicted"/>
<dbReference type="AlphaFoldDB" id="A0A942DY92"/>
<dbReference type="EMBL" id="JAGWCR010000008">
    <property type="protein sequence ID" value="MBS3650144.1"/>
    <property type="molecule type" value="Genomic_DNA"/>
</dbReference>
<dbReference type="InterPro" id="IPR000182">
    <property type="entry name" value="GNAT_dom"/>
</dbReference>
<dbReference type="InterPro" id="IPR016181">
    <property type="entry name" value="Acyl_CoA_acyltransferase"/>
</dbReference>